<evidence type="ECO:0000313" key="3">
    <source>
        <dbReference type="EMBL" id="OHV47025.1"/>
    </source>
</evidence>
<dbReference type="RefSeq" id="WP_071059378.1">
    <property type="nucleotide sequence ID" value="NZ_MAXA01000001.1"/>
</dbReference>
<evidence type="ECO:0000313" key="4">
    <source>
        <dbReference type="Proteomes" id="UP000179769"/>
    </source>
</evidence>
<feature type="compositionally biased region" description="Low complexity" evidence="1">
    <location>
        <begin position="163"/>
        <end position="180"/>
    </location>
</feature>
<dbReference type="GO" id="GO:0008081">
    <property type="term" value="F:phosphoric diester hydrolase activity"/>
    <property type="evidence" value="ECO:0007669"/>
    <property type="project" value="InterPro"/>
</dbReference>
<dbReference type="InterPro" id="IPR017946">
    <property type="entry name" value="PLC-like_Pdiesterase_TIM-brl"/>
</dbReference>
<keyword evidence="4" id="KW-1185">Reference proteome</keyword>
<dbReference type="Pfam" id="PF03009">
    <property type="entry name" value="GDPD"/>
    <property type="match status" value="2"/>
</dbReference>
<dbReference type="GO" id="GO:0006629">
    <property type="term" value="P:lipid metabolic process"/>
    <property type="evidence" value="ECO:0007669"/>
    <property type="project" value="InterPro"/>
</dbReference>
<feature type="region of interest" description="Disordered" evidence="1">
    <location>
        <begin position="134"/>
        <end position="204"/>
    </location>
</feature>
<dbReference type="EMBL" id="MAXA01000001">
    <property type="protein sequence ID" value="OHV47025.1"/>
    <property type="molecule type" value="Genomic_DNA"/>
</dbReference>
<protein>
    <submittedName>
        <fullName evidence="3">Glycerophosphodiester phosphodiesterase</fullName>
    </submittedName>
</protein>
<proteinExistence type="predicted"/>
<dbReference type="InterPro" id="IPR030395">
    <property type="entry name" value="GP_PDE_dom"/>
</dbReference>
<dbReference type="PROSITE" id="PS51704">
    <property type="entry name" value="GP_PDE"/>
    <property type="match status" value="1"/>
</dbReference>
<sequence>MEVLGHRGSRTPGPENTLEAVDAALRAGADGVELDVRRSADGDLVCVHDARLPRLGGRAVIRRSTSELASRGIPLLTEMLDVWDGRGRLILEIKNQPGQPDFDAPRERTARALIELLRARGLPGSSVAGAHLDQATAPAPGAPSDVDPQLAQLAAGAPPGPGTPFANGALPANGAPSAPGSAGGPAGESSGSSSTGNPAPASRSVSGITVSSFDWFAIEAIRDAGLGVATAFLTMPRMSVSGGVAYARSAGHTELHAHVSAVLGVTDAVPRARRAGLRLVTWTVTDPATAIELRDAGVDGVICDDPVGVGQALRRP</sequence>
<dbReference type="Proteomes" id="UP000179769">
    <property type="component" value="Unassembled WGS sequence"/>
</dbReference>
<evidence type="ECO:0000256" key="1">
    <source>
        <dbReference type="SAM" id="MobiDB-lite"/>
    </source>
</evidence>
<evidence type="ECO:0000259" key="2">
    <source>
        <dbReference type="PROSITE" id="PS51704"/>
    </source>
</evidence>
<name>A0A1S1RNQ6_9ACTN</name>
<dbReference type="AlphaFoldDB" id="A0A1S1RNQ6"/>
<dbReference type="CDD" id="cd08556">
    <property type="entry name" value="GDPD"/>
    <property type="match status" value="1"/>
</dbReference>
<dbReference type="PANTHER" id="PTHR46211:SF14">
    <property type="entry name" value="GLYCEROPHOSPHODIESTER PHOSPHODIESTERASE"/>
    <property type="match status" value="1"/>
</dbReference>
<organism evidence="3 4">
    <name type="scientific">Parafrankia soli</name>
    <dbReference type="NCBI Taxonomy" id="2599596"/>
    <lineage>
        <taxon>Bacteria</taxon>
        <taxon>Bacillati</taxon>
        <taxon>Actinomycetota</taxon>
        <taxon>Actinomycetes</taxon>
        <taxon>Frankiales</taxon>
        <taxon>Frankiaceae</taxon>
        <taxon>Parafrankia</taxon>
    </lineage>
</organism>
<comment type="caution">
    <text evidence="3">The sequence shown here is derived from an EMBL/GenBank/DDBJ whole genome shotgun (WGS) entry which is preliminary data.</text>
</comment>
<reference evidence="4" key="1">
    <citation type="submission" date="2016-07" db="EMBL/GenBank/DDBJ databases">
        <title>Frankia sp. NRRL B-16219 Genome sequencing.</title>
        <authorList>
            <person name="Ghodhbane-Gtari F."/>
            <person name="Swanson E."/>
            <person name="Gueddou A."/>
            <person name="Louati M."/>
            <person name="Nouioui I."/>
            <person name="Hezbri K."/>
            <person name="Abebe-Akele F."/>
            <person name="Simpson S."/>
            <person name="Morris K."/>
            <person name="Thomas K."/>
            <person name="Gtari M."/>
            <person name="Tisa L.S."/>
        </authorList>
    </citation>
    <scope>NUCLEOTIDE SEQUENCE [LARGE SCALE GENOMIC DNA]</scope>
    <source>
        <strain evidence="4">NRRL B-16219</strain>
    </source>
</reference>
<dbReference type="OrthoDB" id="3268277at2"/>
<dbReference type="SUPFAM" id="SSF51695">
    <property type="entry name" value="PLC-like phosphodiesterases"/>
    <property type="match status" value="2"/>
</dbReference>
<feature type="compositionally biased region" description="Low complexity" evidence="1">
    <location>
        <begin position="187"/>
        <end position="202"/>
    </location>
</feature>
<gene>
    <name evidence="3" type="ORF">BBK14_01325</name>
</gene>
<feature type="domain" description="GP-PDE" evidence="2">
    <location>
        <begin position="1"/>
        <end position="313"/>
    </location>
</feature>
<dbReference type="PANTHER" id="PTHR46211">
    <property type="entry name" value="GLYCEROPHOSPHORYL DIESTER PHOSPHODIESTERASE"/>
    <property type="match status" value="1"/>
</dbReference>
<dbReference type="Gene3D" id="3.20.20.190">
    <property type="entry name" value="Phosphatidylinositol (PI) phosphodiesterase"/>
    <property type="match status" value="2"/>
</dbReference>
<accession>A0A1S1RNQ6</accession>